<dbReference type="RefSeq" id="WP_208813362.1">
    <property type="nucleotide sequence ID" value="NZ_WVUH01000068.1"/>
</dbReference>
<dbReference type="SUPFAM" id="SSF140959">
    <property type="entry name" value="Indolic compounds 2,3-dioxygenase-like"/>
    <property type="match status" value="1"/>
</dbReference>
<accession>A0ABS3VPK5</accession>
<organism evidence="1 2">
    <name type="scientific">Micromonospora echinofusca</name>
    <dbReference type="NCBI Taxonomy" id="47858"/>
    <lineage>
        <taxon>Bacteria</taxon>
        <taxon>Bacillati</taxon>
        <taxon>Actinomycetota</taxon>
        <taxon>Actinomycetes</taxon>
        <taxon>Micromonosporales</taxon>
        <taxon>Micromonosporaceae</taxon>
        <taxon>Micromonospora</taxon>
    </lineage>
</organism>
<dbReference type="Proteomes" id="UP000823521">
    <property type="component" value="Unassembled WGS sequence"/>
</dbReference>
<keyword evidence="2" id="KW-1185">Reference proteome</keyword>
<evidence type="ECO:0000313" key="1">
    <source>
        <dbReference type="EMBL" id="MBO4206462.1"/>
    </source>
</evidence>
<evidence type="ECO:0008006" key="3">
    <source>
        <dbReference type="Google" id="ProtNLM"/>
    </source>
</evidence>
<evidence type="ECO:0000313" key="2">
    <source>
        <dbReference type="Proteomes" id="UP000823521"/>
    </source>
</evidence>
<name>A0ABS3VPK5_MICEH</name>
<reference evidence="1 2" key="1">
    <citation type="submission" date="2019-12" db="EMBL/GenBank/DDBJ databases">
        <title>Whole genome sequencing of endophytic Actinobacterium Micromonospora sp. MPMI6T.</title>
        <authorList>
            <person name="Evv R."/>
            <person name="Podile A.R."/>
        </authorList>
    </citation>
    <scope>NUCLEOTIDE SEQUENCE [LARGE SCALE GENOMIC DNA]</scope>
    <source>
        <strain evidence="1 2">MPMI6</strain>
    </source>
</reference>
<dbReference type="Pfam" id="PF03301">
    <property type="entry name" value="Trp_dioxygenase"/>
    <property type="match status" value="1"/>
</dbReference>
<proteinExistence type="predicted"/>
<dbReference type="EMBL" id="WVUH01000068">
    <property type="protein sequence ID" value="MBO4206462.1"/>
    <property type="molecule type" value="Genomic_DNA"/>
</dbReference>
<gene>
    <name evidence="1" type="ORF">GSF22_10670</name>
</gene>
<sequence length="424" mass="46686">MRELTNWLSGGADPGSFPYSAVVAEFRRTGKHFVDKELLALLDQIRDAQPVPPAGPVTGPGEHPPTRLLRDFLDVALDKWDGRYDYRSYLALNLFRMPGADHVDDVPTVGVTTDPTAARRDRDQLFLALVADALAFESAAGAGTTDLLPQQRPEPALVVKRYRLGLRSAAPALTRLGLSDSVADREPAAAAAALHAAAVDARRAQLLELTMLPVYLVHDEYLFIRVLQAYECTFALLAGELRATITALDERLVEPAAERLGYARDQLNLAAPLFSLLATMQPESFRTFRVYTEGASAIQSRSYKLMESLCRPPEEPRLDSAAYRSVPELRDRLLAGQPSVEQAYRSAVGSGGLTGPQRQLLDQRMTEFAAAVLQWRQTHYRLAVRMLGTRPGTGYTEGTPYLAEVRSIPVFTTRSPRRTGGRTP</sequence>
<dbReference type="InterPro" id="IPR037217">
    <property type="entry name" value="Trp/Indoleamine_2_3_dOase-like"/>
</dbReference>
<dbReference type="InterPro" id="IPR004981">
    <property type="entry name" value="Trp_2_3_dOase"/>
</dbReference>
<comment type="caution">
    <text evidence="1">The sequence shown here is derived from an EMBL/GenBank/DDBJ whole genome shotgun (WGS) entry which is preliminary data.</text>
</comment>
<dbReference type="PANTHER" id="PTHR10138">
    <property type="entry name" value="TRYPTOPHAN 2,3-DIOXYGENASE"/>
    <property type="match status" value="1"/>
</dbReference>
<dbReference type="PANTHER" id="PTHR10138:SF0">
    <property type="entry name" value="TRYPTOPHAN 2,3-DIOXYGENASE"/>
    <property type="match status" value="1"/>
</dbReference>
<protein>
    <recommendedName>
        <fullName evidence="3">Tryptophan 2,3-dioxygenase (Vermilion)</fullName>
    </recommendedName>
</protein>
<dbReference type="Gene3D" id="1.20.58.480">
    <property type="match status" value="1"/>
</dbReference>